<feature type="region of interest" description="Disordered" evidence="1">
    <location>
        <begin position="59"/>
        <end position="92"/>
    </location>
</feature>
<evidence type="ECO:0000313" key="2">
    <source>
        <dbReference type="EMBL" id="KAK8523121.1"/>
    </source>
</evidence>
<dbReference type="Proteomes" id="UP001472677">
    <property type="component" value="Unassembled WGS sequence"/>
</dbReference>
<accession>A0ABR2CTL2</accession>
<name>A0ABR2CTL2_9ROSI</name>
<feature type="region of interest" description="Disordered" evidence="1">
    <location>
        <begin position="1"/>
        <end position="34"/>
    </location>
</feature>
<dbReference type="EMBL" id="JBBPBM010000043">
    <property type="protein sequence ID" value="KAK8523121.1"/>
    <property type="molecule type" value="Genomic_DNA"/>
</dbReference>
<organism evidence="2 3">
    <name type="scientific">Hibiscus sabdariffa</name>
    <name type="common">roselle</name>
    <dbReference type="NCBI Taxonomy" id="183260"/>
    <lineage>
        <taxon>Eukaryota</taxon>
        <taxon>Viridiplantae</taxon>
        <taxon>Streptophyta</taxon>
        <taxon>Embryophyta</taxon>
        <taxon>Tracheophyta</taxon>
        <taxon>Spermatophyta</taxon>
        <taxon>Magnoliopsida</taxon>
        <taxon>eudicotyledons</taxon>
        <taxon>Gunneridae</taxon>
        <taxon>Pentapetalae</taxon>
        <taxon>rosids</taxon>
        <taxon>malvids</taxon>
        <taxon>Malvales</taxon>
        <taxon>Malvaceae</taxon>
        <taxon>Malvoideae</taxon>
        <taxon>Hibiscus</taxon>
    </lineage>
</organism>
<reference evidence="2 3" key="1">
    <citation type="journal article" date="2024" name="G3 (Bethesda)">
        <title>Genome assembly of Hibiscus sabdariffa L. provides insights into metabolisms of medicinal natural products.</title>
        <authorList>
            <person name="Kim T."/>
        </authorList>
    </citation>
    <scope>NUCLEOTIDE SEQUENCE [LARGE SCALE GENOMIC DNA]</scope>
    <source>
        <strain evidence="2">TK-2024</strain>
        <tissue evidence="2">Old leaves</tissue>
    </source>
</reference>
<keyword evidence="3" id="KW-1185">Reference proteome</keyword>
<feature type="compositionally biased region" description="Polar residues" evidence="1">
    <location>
        <begin position="64"/>
        <end position="74"/>
    </location>
</feature>
<comment type="caution">
    <text evidence="2">The sequence shown here is derived from an EMBL/GenBank/DDBJ whole genome shotgun (WGS) entry which is preliminary data.</text>
</comment>
<evidence type="ECO:0000256" key="1">
    <source>
        <dbReference type="SAM" id="MobiDB-lite"/>
    </source>
</evidence>
<feature type="compositionally biased region" description="Basic and acidic residues" evidence="1">
    <location>
        <begin position="10"/>
        <end position="22"/>
    </location>
</feature>
<proteinExistence type="predicted"/>
<sequence>MNRRNKGKRKTNEKQQTKLTESRKHHKTKQEITNTMGLQLHDVSGVTGGYHWLKAMQRRHSNKMSRPNLNTSIPGGNEELGRKGSGPLLTEL</sequence>
<protein>
    <submittedName>
        <fullName evidence="2">Uncharacterized protein</fullName>
    </submittedName>
</protein>
<gene>
    <name evidence="2" type="ORF">V6N12_047652</name>
</gene>
<evidence type="ECO:0000313" key="3">
    <source>
        <dbReference type="Proteomes" id="UP001472677"/>
    </source>
</evidence>